<reference evidence="2 3" key="1">
    <citation type="journal article" date="2008" name="Nature">
        <title>The genome of Laccaria bicolor provides insights into mycorrhizal symbiosis.</title>
        <authorList>
            <person name="Martin F."/>
            <person name="Aerts A."/>
            <person name="Ahren D."/>
            <person name="Brun A."/>
            <person name="Danchin E.G.J."/>
            <person name="Duchaussoy F."/>
            <person name="Gibon J."/>
            <person name="Kohler A."/>
            <person name="Lindquist E."/>
            <person name="Pereda V."/>
            <person name="Salamov A."/>
            <person name="Shapiro H.J."/>
            <person name="Wuyts J."/>
            <person name="Blaudez D."/>
            <person name="Buee M."/>
            <person name="Brokstein P."/>
            <person name="Canbaeck B."/>
            <person name="Cohen D."/>
            <person name="Courty P.E."/>
            <person name="Coutinho P.M."/>
            <person name="Delaruelle C."/>
            <person name="Detter J.C."/>
            <person name="Deveau A."/>
            <person name="DiFazio S."/>
            <person name="Duplessis S."/>
            <person name="Fraissinet-Tachet L."/>
            <person name="Lucic E."/>
            <person name="Frey-Klett P."/>
            <person name="Fourrey C."/>
            <person name="Feussner I."/>
            <person name="Gay G."/>
            <person name="Grimwood J."/>
            <person name="Hoegger P.J."/>
            <person name="Jain P."/>
            <person name="Kilaru S."/>
            <person name="Labbe J."/>
            <person name="Lin Y.C."/>
            <person name="Legue V."/>
            <person name="Le Tacon F."/>
            <person name="Marmeisse R."/>
            <person name="Melayah D."/>
            <person name="Montanini B."/>
            <person name="Muratet M."/>
            <person name="Nehls U."/>
            <person name="Niculita-Hirzel H."/>
            <person name="Oudot-Le Secq M.P."/>
            <person name="Peter M."/>
            <person name="Quesneville H."/>
            <person name="Rajashekar B."/>
            <person name="Reich M."/>
            <person name="Rouhier N."/>
            <person name="Schmutz J."/>
            <person name="Yin T."/>
            <person name="Chalot M."/>
            <person name="Henrissat B."/>
            <person name="Kuees U."/>
            <person name="Lucas S."/>
            <person name="Van de Peer Y."/>
            <person name="Podila G.K."/>
            <person name="Polle A."/>
            <person name="Pukkila P.J."/>
            <person name="Richardson P.M."/>
            <person name="Rouze P."/>
            <person name="Sanders I.R."/>
            <person name="Stajich J.E."/>
            <person name="Tunlid A."/>
            <person name="Tuskan G."/>
            <person name="Grigoriev I.V."/>
        </authorList>
    </citation>
    <scope>NUCLEOTIDE SEQUENCE [LARGE SCALE GENOMIC DNA]</scope>
    <source>
        <strain evidence="3">S238N-H82 / ATCC MYA-4686</strain>
    </source>
</reference>
<dbReference type="AlphaFoldDB" id="B0DLV2"/>
<keyword evidence="3" id="KW-1185">Reference proteome</keyword>
<protein>
    <submittedName>
        <fullName evidence="2">Predicted protein</fullName>
    </submittedName>
</protein>
<sequence>MIYRRCVPRPPFEILASKTQISFEPERIDDFEGKFRFWAALRPWFQQHGYYLHLHKNKEDGTRKYSYPQTVFMGEDKFPYAHVGVDEPQEDEPSFGDDEPRDDKPAFTSQGDASGRIHFAQDSEGRHVAIKLVKGDSDEYRITRFLSERPSFVPGVVSILALLPYDGHWFLVMPRSDALDIREPNMLTNHIHTDHYTVERSLHRRQLRAAGRLTYCLFDFDLAMMLPAGMPLSAYRLPIDESVPGVPYKPWGVDEAQLDFDPFAFDVACLGISFCQNFQLL</sequence>
<gene>
    <name evidence="2" type="ORF">LACBIDRAFT_304540</name>
</gene>
<dbReference type="HOGENOM" id="CLU_042818_0_0_1"/>
<dbReference type="STRING" id="486041.B0DLV2"/>
<evidence type="ECO:0000313" key="3">
    <source>
        <dbReference type="Proteomes" id="UP000001194"/>
    </source>
</evidence>
<evidence type="ECO:0000256" key="1">
    <source>
        <dbReference type="SAM" id="MobiDB-lite"/>
    </source>
</evidence>
<dbReference type="KEGG" id="lbc:LACBIDRAFT_304540"/>
<accession>B0DLV2</accession>
<dbReference type="InParanoid" id="B0DLV2"/>
<dbReference type="OrthoDB" id="2722301at2759"/>
<evidence type="ECO:0000313" key="2">
    <source>
        <dbReference type="EMBL" id="EDR04356.1"/>
    </source>
</evidence>
<dbReference type="EMBL" id="DS547118">
    <property type="protein sequence ID" value="EDR04356.1"/>
    <property type="molecule type" value="Genomic_DNA"/>
</dbReference>
<feature type="compositionally biased region" description="Acidic residues" evidence="1">
    <location>
        <begin position="87"/>
        <end position="100"/>
    </location>
</feature>
<dbReference type="RefSeq" id="XP_001884875.1">
    <property type="nucleotide sequence ID" value="XM_001884840.1"/>
</dbReference>
<dbReference type="Proteomes" id="UP000001194">
    <property type="component" value="Unassembled WGS sequence"/>
</dbReference>
<feature type="region of interest" description="Disordered" evidence="1">
    <location>
        <begin position="85"/>
        <end position="113"/>
    </location>
</feature>
<organism evidence="3">
    <name type="scientific">Laccaria bicolor (strain S238N-H82 / ATCC MYA-4686)</name>
    <name type="common">Bicoloured deceiver</name>
    <name type="synonym">Laccaria laccata var. bicolor</name>
    <dbReference type="NCBI Taxonomy" id="486041"/>
    <lineage>
        <taxon>Eukaryota</taxon>
        <taxon>Fungi</taxon>
        <taxon>Dikarya</taxon>
        <taxon>Basidiomycota</taxon>
        <taxon>Agaricomycotina</taxon>
        <taxon>Agaricomycetes</taxon>
        <taxon>Agaricomycetidae</taxon>
        <taxon>Agaricales</taxon>
        <taxon>Agaricineae</taxon>
        <taxon>Hydnangiaceae</taxon>
        <taxon>Laccaria</taxon>
    </lineage>
</organism>
<dbReference type="GeneID" id="6080556"/>
<name>B0DLV2_LACBS</name>
<proteinExistence type="predicted"/>